<evidence type="ECO:0000313" key="2">
    <source>
        <dbReference type="EMBL" id="EDO37748.1"/>
    </source>
</evidence>
<proteinExistence type="predicted"/>
<evidence type="ECO:0000313" key="3">
    <source>
        <dbReference type="Proteomes" id="UP000001593"/>
    </source>
</evidence>
<reference evidence="2 3" key="1">
    <citation type="journal article" date="2007" name="Science">
        <title>Sea anemone genome reveals ancestral eumetazoan gene repertoire and genomic organization.</title>
        <authorList>
            <person name="Putnam N.H."/>
            <person name="Srivastava M."/>
            <person name="Hellsten U."/>
            <person name="Dirks B."/>
            <person name="Chapman J."/>
            <person name="Salamov A."/>
            <person name="Terry A."/>
            <person name="Shapiro H."/>
            <person name="Lindquist E."/>
            <person name="Kapitonov V.V."/>
            <person name="Jurka J."/>
            <person name="Genikhovich G."/>
            <person name="Grigoriev I.V."/>
            <person name="Lucas S.M."/>
            <person name="Steele R.E."/>
            <person name="Finnerty J.R."/>
            <person name="Technau U."/>
            <person name="Martindale M.Q."/>
            <person name="Rokhsar D.S."/>
        </authorList>
    </citation>
    <scope>NUCLEOTIDE SEQUENCE [LARGE SCALE GENOMIC DNA]</scope>
    <source>
        <strain evidence="3">CH2 X CH6</strain>
    </source>
</reference>
<keyword evidence="3" id="KW-1185">Reference proteome</keyword>
<sequence>MDYDSEQNSVIGLGNSTSSINSLKDVRRYEKRTLACPSGCGIHLHLNEIPSHDCIRDLKQKVQGMEENLAELESRVAEMLAIEAYYKDKLTTQEGKMEEMTIEIKDLVLERSRRDEIFSSKETFYKEQNAALKEQVAKLEKRMHGLPRRPSNERVNEDEYEAVQRVERDWAIRYDKLLAEKIALETLFHRKEREFAQEIAVMKEEVKALRDSLRLERDVMALEYDQANFDKLQELIDQLEDVVKRKKEAVYGMEHDYNQTDEDYISEDLEDMKILNNNNVIKHGFNTSTMGSSELEITNSA</sequence>
<keyword evidence="1" id="KW-0175">Coiled coil</keyword>
<dbReference type="OMA" id="ENTYREQ"/>
<name>A7SER3_NEMVE</name>
<dbReference type="PhylomeDB" id="A7SER3"/>
<dbReference type="InParanoid" id="A7SER3"/>
<organism evidence="2 3">
    <name type="scientific">Nematostella vectensis</name>
    <name type="common">Starlet sea anemone</name>
    <dbReference type="NCBI Taxonomy" id="45351"/>
    <lineage>
        <taxon>Eukaryota</taxon>
        <taxon>Metazoa</taxon>
        <taxon>Cnidaria</taxon>
        <taxon>Anthozoa</taxon>
        <taxon>Hexacorallia</taxon>
        <taxon>Actiniaria</taxon>
        <taxon>Edwardsiidae</taxon>
        <taxon>Nematostella</taxon>
    </lineage>
</organism>
<dbReference type="Proteomes" id="UP000001593">
    <property type="component" value="Unassembled WGS sequence"/>
</dbReference>
<dbReference type="OrthoDB" id="5964019at2759"/>
<feature type="coiled-coil region" evidence="1">
    <location>
        <begin position="222"/>
        <end position="249"/>
    </location>
</feature>
<accession>A7SER3</accession>
<protein>
    <submittedName>
        <fullName evidence="2">Uncharacterized protein</fullName>
    </submittedName>
</protein>
<dbReference type="HOGENOM" id="CLU_925304_0_0_1"/>
<gene>
    <name evidence="2" type="ORF">NEMVEDRAFT_v1g211132</name>
</gene>
<dbReference type="EMBL" id="DS469639">
    <property type="protein sequence ID" value="EDO37748.1"/>
    <property type="molecule type" value="Genomic_DNA"/>
</dbReference>
<evidence type="ECO:0000256" key="1">
    <source>
        <dbReference type="SAM" id="Coils"/>
    </source>
</evidence>
<feature type="coiled-coil region" evidence="1">
    <location>
        <begin position="55"/>
        <end position="82"/>
    </location>
</feature>
<dbReference type="AlphaFoldDB" id="A7SER3"/>